<protein>
    <recommendedName>
        <fullName evidence="3">Neuraminidase</fullName>
    </recommendedName>
</protein>
<evidence type="ECO:0008006" key="3">
    <source>
        <dbReference type="Google" id="ProtNLM"/>
    </source>
</evidence>
<dbReference type="eggNOG" id="COG4225">
    <property type="taxonomic scope" value="Bacteria"/>
</dbReference>
<evidence type="ECO:0000313" key="1">
    <source>
        <dbReference type="EMBL" id="AFN74220.1"/>
    </source>
</evidence>
<dbReference type="PATRIC" id="fig|1191523.3.peg.1034"/>
<dbReference type="Gene3D" id="2.120.10.10">
    <property type="match status" value="1"/>
</dbReference>
<evidence type="ECO:0000313" key="2">
    <source>
        <dbReference type="Proteomes" id="UP000009011"/>
    </source>
</evidence>
<name>I6Z4Z1_MELRP</name>
<dbReference type="PROSITE" id="PS51257">
    <property type="entry name" value="PROKAR_LIPOPROTEIN"/>
    <property type="match status" value="1"/>
</dbReference>
<dbReference type="KEGG" id="mro:MROS_0979"/>
<gene>
    <name evidence="1" type="ordered locus">MROS_0979</name>
</gene>
<organism evidence="1 2">
    <name type="scientific">Melioribacter roseus (strain DSM 23840 / JCM 17771 / VKM B-2668 / P3M-2)</name>
    <dbReference type="NCBI Taxonomy" id="1191523"/>
    <lineage>
        <taxon>Bacteria</taxon>
        <taxon>Pseudomonadati</taxon>
        <taxon>Ignavibacteriota</taxon>
        <taxon>Ignavibacteria</taxon>
        <taxon>Ignavibacteriales</taxon>
        <taxon>Melioribacteraceae</taxon>
        <taxon>Melioribacter</taxon>
    </lineage>
</organism>
<reference evidence="1 2" key="1">
    <citation type="journal article" date="2013" name="PLoS ONE">
        <title>Genomic analysis of Melioribacter roseus, facultatively anaerobic organotrophic bacterium representing a novel deep lineage within Bacteriodetes/Chlorobi group.</title>
        <authorList>
            <person name="Kadnikov V.V."/>
            <person name="Mardanov A.V."/>
            <person name="Podosokorskaya O.A."/>
            <person name="Gavrilov S.N."/>
            <person name="Kublanov I.V."/>
            <person name="Beletsky A.V."/>
            <person name="Bonch-Osmolovskaya E.A."/>
            <person name="Ravin N.V."/>
        </authorList>
    </citation>
    <scope>NUCLEOTIDE SEQUENCE [LARGE SCALE GENOMIC DNA]</scope>
    <source>
        <strain evidence="2">JCM 17771 / P3M-2</strain>
    </source>
</reference>
<dbReference type="AlphaFoldDB" id="I6Z4Z1"/>
<dbReference type="InterPro" id="IPR036278">
    <property type="entry name" value="Sialidase_sf"/>
</dbReference>
<dbReference type="STRING" id="1191523.MROS_0979"/>
<accession>I6Z4Z1</accession>
<sequence>MEIKRNIFNIFKKRAVNLILPGVLLAACSSGLKTNTTDIAEGWSANSINTVIFRRNSVVSSDKNQYAAFYDTAGYVILARRSLGSTDWEIRKTRFKGNVLDAHNSISIMIDGEGFLHMVWNEHNSDLHYCVSKEPESLELVEVNRMTGKHENSVSYPQFYKLRNGDLIFVYRDGESGNGNLVINYYNALEKNWVMLHDNLIDGEGKRNAYWQLDIDDNDVIHLSWVWRETPDVATNHDICYARSKDGGRTWEKSNGEKYLLPITLKSAEYAATIPQRSELINQTSMCIDKEGRPYIVNYWTPEGSNVPQYHLVYNDGNGWQIKQISQLKTPFRLSGAGTKRIPISRPLILCDKNNSLYLIYRGSETGNRITLFVCKDGERSIWKPRDITNFSVGMWEPTYDTELWRNSGILNLFVQKVGQGDAETIEKIPPQTVSVLEVNLTE</sequence>
<dbReference type="RefSeq" id="WP_014855656.1">
    <property type="nucleotide sequence ID" value="NC_018178.1"/>
</dbReference>
<dbReference type="Pfam" id="PF15892">
    <property type="entry name" value="BNR_4"/>
    <property type="match status" value="1"/>
</dbReference>
<dbReference type="SUPFAM" id="SSF50939">
    <property type="entry name" value="Sialidases"/>
    <property type="match status" value="1"/>
</dbReference>
<dbReference type="EMBL" id="CP003557">
    <property type="protein sequence ID" value="AFN74220.1"/>
    <property type="molecule type" value="Genomic_DNA"/>
</dbReference>
<keyword evidence="2" id="KW-1185">Reference proteome</keyword>
<dbReference type="Proteomes" id="UP000009011">
    <property type="component" value="Chromosome"/>
</dbReference>
<proteinExistence type="predicted"/>
<dbReference type="HOGENOM" id="CLU_034063_0_0_10"/>